<comment type="caution">
    <text evidence="1">The sequence shown here is derived from an EMBL/GenBank/DDBJ whole genome shotgun (WGS) entry which is preliminary data.</text>
</comment>
<protein>
    <submittedName>
        <fullName evidence="1">Uncharacterized protein</fullName>
    </submittedName>
</protein>
<accession>X1DR42</accession>
<feature type="non-terminal residue" evidence="1">
    <location>
        <position position="1"/>
    </location>
</feature>
<feature type="non-terminal residue" evidence="1">
    <location>
        <position position="154"/>
    </location>
</feature>
<dbReference type="AlphaFoldDB" id="X1DR42"/>
<reference evidence="1" key="1">
    <citation type="journal article" date="2014" name="Front. Microbiol.">
        <title>High frequency of phylogenetically diverse reductive dehalogenase-homologous genes in deep subseafloor sedimentary metagenomes.</title>
        <authorList>
            <person name="Kawai M."/>
            <person name="Futagami T."/>
            <person name="Toyoda A."/>
            <person name="Takaki Y."/>
            <person name="Nishi S."/>
            <person name="Hori S."/>
            <person name="Arai W."/>
            <person name="Tsubouchi T."/>
            <person name="Morono Y."/>
            <person name="Uchiyama I."/>
            <person name="Ito T."/>
            <person name="Fujiyama A."/>
            <person name="Inagaki F."/>
            <person name="Takami H."/>
        </authorList>
    </citation>
    <scope>NUCLEOTIDE SEQUENCE</scope>
    <source>
        <strain evidence="1">Expedition CK06-06</strain>
    </source>
</reference>
<organism evidence="1">
    <name type="scientific">marine sediment metagenome</name>
    <dbReference type="NCBI Taxonomy" id="412755"/>
    <lineage>
        <taxon>unclassified sequences</taxon>
        <taxon>metagenomes</taxon>
        <taxon>ecological metagenomes</taxon>
    </lineage>
</organism>
<proteinExistence type="predicted"/>
<name>X1DR42_9ZZZZ</name>
<sequence length="154" mass="17924">IGDSFLETNGIDENFLNDLNGSIQNDLSNINSLKGFEVISESIVYKILDIFGRNSLLSMLYQTGAGPGEKIAEIIKQKYKKHDFEIFEALKILMIELRDFYSMQIREVQEFSDHFKIIIENYCFLRGPYSHREKLKPGKTFCRINKGYFETAFK</sequence>
<gene>
    <name evidence="1" type="ORF">S01H4_62622</name>
</gene>
<dbReference type="EMBL" id="BART01037419">
    <property type="protein sequence ID" value="GAH07444.1"/>
    <property type="molecule type" value="Genomic_DNA"/>
</dbReference>
<evidence type="ECO:0000313" key="1">
    <source>
        <dbReference type="EMBL" id="GAH07444.1"/>
    </source>
</evidence>